<comment type="caution">
    <text evidence="2">The sequence shown here is derived from an EMBL/GenBank/DDBJ whole genome shotgun (WGS) entry which is preliminary data.</text>
</comment>
<evidence type="ECO:0000256" key="1">
    <source>
        <dbReference type="SAM" id="MobiDB-lite"/>
    </source>
</evidence>
<dbReference type="AlphaFoldDB" id="L8P1Y5"/>
<feature type="compositionally biased region" description="Basic and acidic residues" evidence="1">
    <location>
        <begin position="10"/>
        <end position="21"/>
    </location>
</feature>
<protein>
    <submittedName>
        <fullName evidence="2">Putative PadR-like family transcriptional regulator</fullName>
    </submittedName>
</protein>
<proteinExistence type="predicted"/>
<organism evidence="2 3">
    <name type="scientific">Streptomyces viridochromogenes Tue57</name>
    <dbReference type="NCBI Taxonomy" id="1160705"/>
    <lineage>
        <taxon>Bacteria</taxon>
        <taxon>Bacillati</taxon>
        <taxon>Actinomycetota</taxon>
        <taxon>Actinomycetes</taxon>
        <taxon>Kitasatosporales</taxon>
        <taxon>Streptomycetaceae</taxon>
        <taxon>Streptomyces</taxon>
    </lineage>
</organism>
<reference evidence="2 3" key="1">
    <citation type="journal article" date="2013" name="Genome Announc.">
        <title>Draft Genome Sequence of Streptomyces viridochromogenes Strain Tu57, Producer of Avilamycin.</title>
        <authorList>
            <person name="Gruning B.A."/>
            <person name="Erxleben A."/>
            <person name="Hahnlein A."/>
            <person name="Gunther S."/>
        </authorList>
    </citation>
    <scope>NUCLEOTIDE SEQUENCE [LARGE SCALE GENOMIC DNA]</scope>
    <source>
        <strain evidence="2 3">Tue57</strain>
    </source>
</reference>
<dbReference type="Proteomes" id="UP000011205">
    <property type="component" value="Unassembled WGS sequence"/>
</dbReference>
<feature type="region of interest" description="Disordered" evidence="1">
    <location>
        <begin position="1"/>
        <end position="26"/>
    </location>
</feature>
<evidence type="ECO:0000313" key="2">
    <source>
        <dbReference type="EMBL" id="ELS51561.1"/>
    </source>
</evidence>
<evidence type="ECO:0000313" key="3">
    <source>
        <dbReference type="Proteomes" id="UP000011205"/>
    </source>
</evidence>
<dbReference type="PATRIC" id="fig|1160705.3.peg.7490"/>
<name>L8P1Y5_STRVR</name>
<gene>
    <name evidence="2" type="ORF">STVIR_7579</name>
</gene>
<accession>L8P1Y5</accession>
<sequence>MSRTTGSEPRVYDGDRPLRPEELDDPFPRGVLTIARAASRAELTWLGRTIASLDG</sequence>
<dbReference type="EMBL" id="AMLP01000231">
    <property type="protein sequence ID" value="ELS51561.1"/>
    <property type="molecule type" value="Genomic_DNA"/>
</dbReference>